<keyword evidence="1" id="KW-1133">Transmembrane helix</keyword>
<name>A0A2P2N2T7_RHIMU</name>
<organism evidence="2">
    <name type="scientific">Rhizophora mucronata</name>
    <name type="common">Asiatic mangrove</name>
    <dbReference type="NCBI Taxonomy" id="61149"/>
    <lineage>
        <taxon>Eukaryota</taxon>
        <taxon>Viridiplantae</taxon>
        <taxon>Streptophyta</taxon>
        <taxon>Embryophyta</taxon>
        <taxon>Tracheophyta</taxon>
        <taxon>Spermatophyta</taxon>
        <taxon>Magnoliopsida</taxon>
        <taxon>eudicotyledons</taxon>
        <taxon>Gunneridae</taxon>
        <taxon>Pentapetalae</taxon>
        <taxon>rosids</taxon>
        <taxon>fabids</taxon>
        <taxon>Malpighiales</taxon>
        <taxon>Rhizophoraceae</taxon>
        <taxon>Rhizophora</taxon>
    </lineage>
</organism>
<keyword evidence="1" id="KW-0472">Membrane</keyword>
<dbReference type="EMBL" id="GGEC01056291">
    <property type="protein sequence ID" value="MBX36775.1"/>
    <property type="molecule type" value="Transcribed_RNA"/>
</dbReference>
<keyword evidence="1" id="KW-0812">Transmembrane</keyword>
<protein>
    <submittedName>
        <fullName evidence="2">Uncharacterized protein</fullName>
    </submittedName>
</protein>
<evidence type="ECO:0000256" key="1">
    <source>
        <dbReference type="SAM" id="Phobius"/>
    </source>
</evidence>
<dbReference type="AlphaFoldDB" id="A0A2P2N2T7"/>
<evidence type="ECO:0000313" key="2">
    <source>
        <dbReference type="EMBL" id="MBX36775.1"/>
    </source>
</evidence>
<feature type="transmembrane region" description="Helical" evidence="1">
    <location>
        <begin position="6"/>
        <end position="32"/>
    </location>
</feature>
<reference evidence="2" key="1">
    <citation type="submission" date="2018-02" db="EMBL/GenBank/DDBJ databases">
        <title>Rhizophora mucronata_Transcriptome.</title>
        <authorList>
            <person name="Meera S.P."/>
            <person name="Sreeshan A."/>
            <person name="Augustine A."/>
        </authorList>
    </citation>
    <scope>NUCLEOTIDE SEQUENCE</scope>
    <source>
        <tissue evidence="2">Leaf</tissue>
    </source>
</reference>
<sequence length="43" mass="4875">MVPISIFTYAFFVYLSLFGCGLFSLACLVFFIRIGHNPDLLLD</sequence>
<proteinExistence type="predicted"/>
<accession>A0A2P2N2T7</accession>